<name>A0A915E470_9BILA</name>
<evidence type="ECO:0000313" key="1">
    <source>
        <dbReference type="Proteomes" id="UP000887574"/>
    </source>
</evidence>
<organism evidence="1 2">
    <name type="scientific">Ditylenchus dipsaci</name>
    <dbReference type="NCBI Taxonomy" id="166011"/>
    <lineage>
        <taxon>Eukaryota</taxon>
        <taxon>Metazoa</taxon>
        <taxon>Ecdysozoa</taxon>
        <taxon>Nematoda</taxon>
        <taxon>Chromadorea</taxon>
        <taxon>Rhabditida</taxon>
        <taxon>Tylenchina</taxon>
        <taxon>Tylenchomorpha</taxon>
        <taxon>Sphaerularioidea</taxon>
        <taxon>Anguinidae</taxon>
        <taxon>Anguininae</taxon>
        <taxon>Ditylenchus</taxon>
    </lineage>
</organism>
<sequence length="111" mass="12710">MANDSESDFDVFGDSGDEINAVLVQEGNEHAQTYSVYDAVVRFVAGERKNQFSLIYAGCKHYQKAVTEICDGYEDLLHTDVMYRYQSRSVKSAYGQVSLSLHRFMYMIEKQ</sequence>
<evidence type="ECO:0000313" key="2">
    <source>
        <dbReference type="WBParaSite" id="jg26787"/>
    </source>
</evidence>
<dbReference type="Proteomes" id="UP000887574">
    <property type="component" value="Unplaced"/>
</dbReference>
<dbReference type="WBParaSite" id="jg26787">
    <property type="protein sequence ID" value="jg26787"/>
    <property type="gene ID" value="jg26787"/>
</dbReference>
<protein>
    <submittedName>
        <fullName evidence="2">Uncharacterized protein</fullName>
    </submittedName>
</protein>
<reference evidence="2" key="1">
    <citation type="submission" date="2022-11" db="UniProtKB">
        <authorList>
            <consortium name="WormBaseParasite"/>
        </authorList>
    </citation>
    <scope>IDENTIFICATION</scope>
</reference>
<dbReference type="AlphaFoldDB" id="A0A915E470"/>
<keyword evidence="1" id="KW-1185">Reference proteome</keyword>
<proteinExistence type="predicted"/>
<accession>A0A915E470</accession>